<comment type="caution">
    <text evidence="1">The sequence shown here is derived from an EMBL/GenBank/DDBJ whole genome shotgun (WGS) entry which is preliminary data.</text>
</comment>
<accession>A0A2T4DAC0</accession>
<dbReference type="AlphaFoldDB" id="A0A2T4DAC0"/>
<sequence length="143" mass="17056">MNNIIFGSYPEIHHSYYKGLTDSILIQYPNRTKIDFKNLSSSQRNSLVIIYWNKFQSDFNNSIDFDEVSINKKTKSFFFTLHFNLNGHLEYLFYNWNKYPDNNDSFNKKFIQFASQYDFSGFPQGIKWSQCGTFTYKNGKPKK</sequence>
<gene>
    <name evidence="1" type="ORF">C9994_16790</name>
</gene>
<name>A0A2T4DAC0_9BACT</name>
<evidence type="ECO:0000313" key="2">
    <source>
        <dbReference type="Proteomes" id="UP000240608"/>
    </source>
</evidence>
<evidence type="ECO:0000313" key="1">
    <source>
        <dbReference type="EMBL" id="PTB90781.1"/>
    </source>
</evidence>
<dbReference type="EMBL" id="PYVU01000568">
    <property type="protein sequence ID" value="PTB90781.1"/>
    <property type="molecule type" value="Genomic_DNA"/>
</dbReference>
<proteinExistence type="predicted"/>
<reference evidence="1 2" key="1">
    <citation type="submission" date="2018-03" db="EMBL/GenBank/DDBJ databases">
        <title>Cross-interface Injection: A General Nanoliter Liquid Handling Method Applied to Single Cells Genome Amplification Automated Nanoliter Liquid Handling Applied to Single Cell Multiple Displacement Amplification.</title>
        <authorList>
            <person name="Yun J."/>
            <person name="Xu P."/>
            <person name="Xu J."/>
            <person name="Dai X."/>
            <person name="Wang Y."/>
            <person name="Zheng X."/>
            <person name="Cao C."/>
            <person name="Yi Q."/>
            <person name="Zhu Y."/>
            <person name="Wang L."/>
            <person name="Dong Z."/>
            <person name="Huang Y."/>
            <person name="Huang L."/>
            <person name="Du W."/>
        </authorList>
    </citation>
    <scope>NUCLEOTIDE SEQUENCE [LARGE SCALE GENOMIC DNA]</scope>
    <source>
        <strain evidence="1 2">Z-D1-2</strain>
    </source>
</reference>
<dbReference type="Proteomes" id="UP000240608">
    <property type="component" value="Unassembled WGS sequence"/>
</dbReference>
<protein>
    <submittedName>
        <fullName evidence="1">Uncharacterized protein</fullName>
    </submittedName>
</protein>
<organism evidence="1 2">
    <name type="scientific">Marivirga lumbricoides</name>
    <dbReference type="NCBI Taxonomy" id="1046115"/>
    <lineage>
        <taxon>Bacteria</taxon>
        <taxon>Pseudomonadati</taxon>
        <taxon>Bacteroidota</taxon>
        <taxon>Cytophagia</taxon>
        <taxon>Cytophagales</taxon>
        <taxon>Marivirgaceae</taxon>
        <taxon>Marivirga</taxon>
    </lineage>
</organism>